<dbReference type="PRINTS" id="PR00755">
    <property type="entry name" value="AFLATOXINBRP"/>
</dbReference>
<dbReference type="GO" id="GO:0008270">
    <property type="term" value="F:zinc ion binding"/>
    <property type="evidence" value="ECO:0007669"/>
    <property type="project" value="InterPro"/>
</dbReference>
<proteinExistence type="predicted"/>
<evidence type="ECO:0000259" key="3">
    <source>
        <dbReference type="PROSITE" id="PS50048"/>
    </source>
</evidence>
<dbReference type="SMART" id="SM00066">
    <property type="entry name" value="GAL4"/>
    <property type="match status" value="1"/>
</dbReference>
<dbReference type="PANTHER" id="PTHR47784:SF5">
    <property type="entry name" value="STEROL UPTAKE CONTROL PROTEIN 2"/>
    <property type="match status" value="1"/>
</dbReference>
<gene>
    <name evidence="4" type="ORF">B0T11DRAFT_276608</name>
</gene>
<dbReference type="OrthoDB" id="5295362at2759"/>
<evidence type="ECO:0000256" key="2">
    <source>
        <dbReference type="SAM" id="MobiDB-lite"/>
    </source>
</evidence>
<name>A0A8K0TP87_9PEZI</name>
<dbReference type="CDD" id="cd00067">
    <property type="entry name" value="GAL4"/>
    <property type="match status" value="1"/>
</dbReference>
<evidence type="ECO:0000256" key="1">
    <source>
        <dbReference type="ARBA" id="ARBA00023242"/>
    </source>
</evidence>
<dbReference type="Proteomes" id="UP000813385">
    <property type="component" value="Unassembled WGS sequence"/>
</dbReference>
<protein>
    <recommendedName>
        <fullName evidence="3">Zn(2)-C6 fungal-type domain-containing protein</fullName>
    </recommendedName>
</protein>
<dbReference type="PANTHER" id="PTHR47784">
    <property type="entry name" value="STEROL UPTAKE CONTROL PROTEIN 2"/>
    <property type="match status" value="1"/>
</dbReference>
<dbReference type="InterPro" id="IPR001138">
    <property type="entry name" value="Zn2Cys6_DnaBD"/>
</dbReference>
<feature type="region of interest" description="Disordered" evidence="2">
    <location>
        <begin position="1"/>
        <end position="51"/>
    </location>
</feature>
<dbReference type="InterPro" id="IPR036864">
    <property type="entry name" value="Zn2-C6_fun-type_DNA-bd_sf"/>
</dbReference>
<feature type="region of interest" description="Disordered" evidence="2">
    <location>
        <begin position="95"/>
        <end position="123"/>
    </location>
</feature>
<dbReference type="AlphaFoldDB" id="A0A8K0TP87"/>
<feature type="domain" description="Zn(2)-C6 fungal-type" evidence="3">
    <location>
        <begin position="50"/>
        <end position="80"/>
    </location>
</feature>
<dbReference type="EMBL" id="JAGPXD010000002">
    <property type="protein sequence ID" value="KAH7368192.1"/>
    <property type="molecule type" value="Genomic_DNA"/>
</dbReference>
<dbReference type="Gene3D" id="4.10.240.10">
    <property type="entry name" value="Zn(2)-C6 fungal-type DNA-binding domain"/>
    <property type="match status" value="1"/>
</dbReference>
<dbReference type="GO" id="GO:0001228">
    <property type="term" value="F:DNA-binding transcription activator activity, RNA polymerase II-specific"/>
    <property type="evidence" value="ECO:0007669"/>
    <property type="project" value="TreeGrafter"/>
</dbReference>
<dbReference type="PROSITE" id="PS00463">
    <property type="entry name" value="ZN2_CY6_FUNGAL_1"/>
    <property type="match status" value="1"/>
</dbReference>
<feature type="compositionally biased region" description="Pro residues" evidence="2">
    <location>
        <begin position="1"/>
        <end position="10"/>
    </location>
</feature>
<organism evidence="4 5">
    <name type="scientific">Plectosphaerella cucumerina</name>
    <dbReference type="NCBI Taxonomy" id="40658"/>
    <lineage>
        <taxon>Eukaryota</taxon>
        <taxon>Fungi</taxon>
        <taxon>Dikarya</taxon>
        <taxon>Ascomycota</taxon>
        <taxon>Pezizomycotina</taxon>
        <taxon>Sordariomycetes</taxon>
        <taxon>Hypocreomycetidae</taxon>
        <taxon>Glomerellales</taxon>
        <taxon>Plectosphaerellaceae</taxon>
        <taxon>Plectosphaerella</taxon>
    </lineage>
</organism>
<sequence>MAEYPSPPPRSRGAFDMTQSPDGEGLPGGTANGSDAPLSARRAHTKSRNGCSDCKRRKVKCDETYPSCNHCNRRGIACSLSASKHSARALSNRFRSGAATDRSAGSTTSPASVPGAESHEEHEVPGLDIFARTSQPIPSIAETWGYGLELMHHFSTSTAETLGIRPELQHVWRVGIPELAYDSPYLMHIILATAASHKAYLLPAQRERYHNLAIYHQTAGIEGFRVALADLHAHDWRPVFCFSSMFVFSLNSAPRQQDRNATPQELDCFVFIRGVRAVLSELEPRLDGTFLSPLSKGVYVADEDFIDRFESTLTSRHSALPPGQLQAFEDMAMFFERHLPSERLPQYQKAVMELKRSAYCIAKAGTNLEMGTAMVAAYLMHDDVIKDILVLDPFAVVILAQFCVFFRLQETRFWFMSGLSKRLFFLIEERVVTLPAHSAVIKWARKQVFEFWEPPT</sequence>
<reference evidence="4" key="1">
    <citation type="journal article" date="2021" name="Nat. Commun.">
        <title>Genetic determinants of endophytism in the Arabidopsis root mycobiome.</title>
        <authorList>
            <person name="Mesny F."/>
            <person name="Miyauchi S."/>
            <person name="Thiergart T."/>
            <person name="Pickel B."/>
            <person name="Atanasova L."/>
            <person name="Karlsson M."/>
            <person name="Huettel B."/>
            <person name="Barry K.W."/>
            <person name="Haridas S."/>
            <person name="Chen C."/>
            <person name="Bauer D."/>
            <person name="Andreopoulos W."/>
            <person name="Pangilinan J."/>
            <person name="LaButti K."/>
            <person name="Riley R."/>
            <person name="Lipzen A."/>
            <person name="Clum A."/>
            <person name="Drula E."/>
            <person name="Henrissat B."/>
            <person name="Kohler A."/>
            <person name="Grigoriev I.V."/>
            <person name="Martin F.M."/>
            <person name="Hacquard S."/>
        </authorList>
    </citation>
    <scope>NUCLEOTIDE SEQUENCE</scope>
    <source>
        <strain evidence="4">MPI-CAGE-AT-0016</strain>
    </source>
</reference>
<dbReference type="PROSITE" id="PS50048">
    <property type="entry name" value="ZN2_CY6_FUNGAL_2"/>
    <property type="match status" value="1"/>
</dbReference>
<keyword evidence="5" id="KW-1185">Reference proteome</keyword>
<comment type="caution">
    <text evidence="4">The sequence shown here is derived from an EMBL/GenBank/DDBJ whole genome shotgun (WGS) entry which is preliminary data.</text>
</comment>
<evidence type="ECO:0000313" key="4">
    <source>
        <dbReference type="EMBL" id="KAH7368192.1"/>
    </source>
</evidence>
<accession>A0A8K0TP87</accession>
<evidence type="ECO:0000313" key="5">
    <source>
        <dbReference type="Proteomes" id="UP000813385"/>
    </source>
</evidence>
<dbReference type="Pfam" id="PF00172">
    <property type="entry name" value="Zn_clus"/>
    <property type="match status" value="1"/>
</dbReference>
<keyword evidence="1" id="KW-0539">Nucleus</keyword>
<dbReference type="InterPro" id="IPR053157">
    <property type="entry name" value="Sterol_Uptake_Regulator"/>
</dbReference>
<dbReference type="SUPFAM" id="SSF57701">
    <property type="entry name" value="Zn2/Cys6 DNA-binding domain"/>
    <property type="match status" value="1"/>
</dbReference>